<organism evidence="3 4">
    <name type="scientific">Noviherbaspirillum galbum</name>
    <dbReference type="NCBI Taxonomy" id="2709383"/>
    <lineage>
        <taxon>Bacteria</taxon>
        <taxon>Pseudomonadati</taxon>
        <taxon>Pseudomonadota</taxon>
        <taxon>Betaproteobacteria</taxon>
        <taxon>Burkholderiales</taxon>
        <taxon>Oxalobacteraceae</taxon>
        <taxon>Noviherbaspirillum</taxon>
    </lineage>
</organism>
<evidence type="ECO:0000313" key="3">
    <source>
        <dbReference type="EMBL" id="NEX62334.1"/>
    </source>
</evidence>
<keyword evidence="1" id="KW-0472">Membrane</keyword>
<feature type="domain" description="Inner membrane protein YgaP-like transmembrane" evidence="2">
    <location>
        <begin position="1"/>
        <end position="63"/>
    </location>
</feature>
<dbReference type="EMBL" id="JAAIVB010000048">
    <property type="protein sequence ID" value="NEX62334.1"/>
    <property type="molecule type" value="Genomic_DNA"/>
</dbReference>
<evidence type="ECO:0000259" key="2">
    <source>
        <dbReference type="Pfam" id="PF11127"/>
    </source>
</evidence>
<evidence type="ECO:0000256" key="1">
    <source>
        <dbReference type="SAM" id="Phobius"/>
    </source>
</evidence>
<name>A0A6B3SND9_9BURK</name>
<dbReference type="Proteomes" id="UP000482155">
    <property type="component" value="Unassembled WGS sequence"/>
</dbReference>
<protein>
    <submittedName>
        <fullName evidence="3">DUF2892 domain-containing protein</fullName>
    </submittedName>
</protein>
<dbReference type="AlphaFoldDB" id="A0A6B3SND9"/>
<feature type="transmembrane region" description="Helical" evidence="1">
    <location>
        <begin position="12"/>
        <end position="27"/>
    </location>
</feature>
<reference evidence="3 4" key="1">
    <citation type="submission" date="2020-02" db="EMBL/GenBank/DDBJ databases">
        <authorList>
            <person name="Kim M.K."/>
        </authorList>
    </citation>
    <scope>NUCLEOTIDE SEQUENCE [LARGE SCALE GENOMIC DNA]</scope>
    <source>
        <strain evidence="3 4">17J57-3</strain>
    </source>
</reference>
<feature type="transmembrane region" description="Helical" evidence="1">
    <location>
        <begin position="33"/>
        <end position="54"/>
    </location>
</feature>
<comment type="caution">
    <text evidence="3">The sequence shown here is derived from an EMBL/GenBank/DDBJ whole genome shotgun (WGS) entry which is preliminary data.</text>
</comment>
<gene>
    <name evidence="3" type="ORF">G3574_14690</name>
</gene>
<accession>A0A6B3SND9</accession>
<dbReference type="RefSeq" id="WP_163964448.1">
    <property type="nucleotide sequence ID" value="NZ_JAAIVB010000048.1"/>
</dbReference>
<dbReference type="Pfam" id="PF11127">
    <property type="entry name" value="YgaP-like_TM"/>
    <property type="match status" value="1"/>
</dbReference>
<proteinExistence type="predicted"/>
<keyword evidence="1" id="KW-0812">Transmembrane</keyword>
<evidence type="ECO:0000313" key="4">
    <source>
        <dbReference type="Proteomes" id="UP000482155"/>
    </source>
</evidence>
<sequence>MKPNLGTLDKAVRVVLALVFFSLYFFAPGNLKWFALIGLIPLATAFASWCPLYWMLGISTCGMGAGKHAG</sequence>
<dbReference type="InterPro" id="IPR021309">
    <property type="entry name" value="YgaP-like_TM"/>
</dbReference>
<keyword evidence="4" id="KW-1185">Reference proteome</keyword>
<keyword evidence="1" id="KW-1133">Transmembrane helix</keyword>